<reference evidence="2" key="1">
    <citation type="submission" date="2018-05" db="EMBL/GenBank/DDBJ databases">
        <title>Draft genome of Mucuna pruriens seed.</title>
        <authorList>
            <person name="Nnadi N.E."/>
            <person name="Vos R."/>
            <person name="Hasami M.H."/>
            <person name="Devisetty U.K."/>
            <person name="Aguiy J.C."/>
        </authorList>
    </citation>
    <scope>NUCLEOTIDE SEQUENCE [LARGE SCALE GENOMIC DNA]</scope>
    <source>
        <strain evidence="2">JCA_2017</strain>
    </source>
</reference>
<sequence length="87" mass="9727">MRVPKFSTIFLLLIVLLSLVQDSTSRLETHVESERRSERKVSSMFIQSYSAILSSLNSRKISASSPVIIDKSSMSDVILYVLMDASS</sequence>
<name>A0A371EXJ7_MUCPR</name>
<keyword evidence="1" id="KW-0732">Signal</keyword>
<feature type="non-terminal residue" evidence="2">
    <location>
        <position position="1"/>
    </location>
</feature>
<protein>
    <submittedName>
        <fullName evidence="2">Uncharacterized protein</fullName>
    </submittedName>
</protein>
<comment type="caution">
    <text evidence="2">The sequence shown here is derived from an EMBL/GenBank/DDBJ whole genome shotgun (WGS) entry which is preliminary data.</text>
</comment>
<evidence type="ECO:0000313" key="3">
    <source>
        <dbReference type="Proteomes" id="UP000257109"/>
    </source>
</evidence>
<gene>
    <name evidence="2" type="ORF">CR513_50002</name>
</gene>
<organism evidence="2 3">
    <name type="scientific">Mucuna pruriens</name>
    <name type="common">Velvet bean</name>
    <name type="synonym">Dolichos pruriens</name>
    <dbReference type="NCBI Taxonomy" id="157652"/>
    <lineage>
        <taxon>Eukaryota</taxon>
        <taxon>Viridiplantae</taxon>
        <taxon>Streptophyta</taxon>
        <taxon>Embryophyta</taxon>
        <taxon>Tracheophyta</taxon>
        <taxon>Spermatophyta</taxon>
        <taxon>Magnoliopsida</taxon>
        <taxon>eudicotyledons</taxon>
        <taxon>Gunneridae</taxon>
        <taxon>Pentapetalae</taxon>
        <taxon>rosids</taxon>
        <taxon>fabids</taxon>
        <taxon>Fabales</taxon>
        <taxon>Fabaceae</taxon>
        <taxon>Papilionoideae</taxon>
        <taxon>50 kb inversion clade</taxon>
        <taxon>NPAAA clade</taxon>
        <taxon>indigoferoid/millettioid clade</taxon>
        <taxon>Phaseoleae</taxon>
        <taxon>Mucuna</taxon>
    </lineage>
</organism>
<proteinExistence type="predicted"/>
<dbReference type="AlphaFoldDB" id="A0A371EXJ7"/>
<accession>A0A371EXJ7</accession>
<keyword evidence="3" id="KW-1185">Reference proteome</keyword>
<feature type="chain" id="PRO_5016563327" evidence="1">
    <location>
        <begin position="26"/>
        <end position="87"/>
    </location>
</feature>
<dbReference type="EMBL" id="QJKJ01011591">
    <property type="protein sequence ID" value="RDX70726.1"/>
    <property type="molecule type" value="Genomic_DNA"/>
</dbReference>
<dbReference type="Proteomes" id="UP000257109">
    <property type="component" value="Unassembled WGS sequence"/>
</dbReference>
<feature type="signal peptide" evidence="1">
    <location>
        <begin position="1"/>
        <end position="25"/>
    </location>
</feature>
<evidence type="ECO:0000256" key="1">
    <source>
        <dbReference type="SAM" id="SignalP"/>
    </source>
</evidence>
<evidence type="ECO:0000313" key="2">
    <source>
        <dbReference type="EMBL" id="RDX70726.1"/>
    </source>
</evidence>